<organism evidence="5 6">
    <name type="scientific">Candidatus Avibacteroides avistercoris</name>
    <dbReference type="NCBI Taxonomy" id="2840690"/>
    <lineage>
        <taxon>Bacteria</taxon>
        <taxon>Pseudomonadati</taxon>
        <taxon>Bacteroidota</taxon>
        <taxon>Bacteroidia</taxon>
        <taxon>Bacteroidales</taxon>
        <taxon>Bacteroidaceae</taxon>
        <taxon>Bacteroidaceae incertae sedis</taxon>
        <taxon>Candidatus Avibacteroides</taxon>
    </lineage>
</organism>
<protein>
    <submittedName>
        <fullName evidence="5">Carbohydrate kinase</fullName>
    </submittedName>
</protein>
<evidence type="ECO:0000256" key="1">
    <source>
        <dbReference type="ARBA" id="ARBA00010688"/>
    </source>
</evidence>
<dbReference type="InterPro" id="IPR011611">
    <property type="entry name" value="PfkB_dom"/>
</dbReference>
<dbReference type="Pfam" id="PF00294">
    <property type="entry name" value="PfkB"/>
    <property type="match status" value="1"/>
</dbReference>
<dbReference type="GO" id="GO:0016301">
    <property type="term" value="F:kinase activity"/>
    <property type="evidence" value="ECO:0007669"/>
    <property type="project" value="UniProtKB-KW"/>
</dbReference>
<dbReference type="InterPro" id="IPR002173">
    <property type="entry name" value="Carboh/pur_kinase_PfkB_CS"/>
</dbReference>
<evidence type="ECO:0000256" key="3">
    <source>
        <dbReference type="ARBA" id="ARBA00022777"/>
    </source>
</evidence>
<name>A0A9D2UHP5_9BACT</name>
<dbReference type="SUPFAM" id="SSF53613">
    <property type="entry name" value="Ribokinase-like"/>
    <property type="match status" value="1"/>
</dbReference>
<dbReference type="InterPro" id="IPR050306">
    <property type="entry name" value="PfkB_Carbo_kinase"/>
</dbReference>
<dbReference type="AlphaFoldDB" id="A0A9D2UHP5"/>
<comment type="similarity">
    <text evidence="1">Belongs to the carbohydrate kinase PfkB family.</text>
</comment>
<reference evidence="5" key="2">
    <citation type="submission" date="2021-04" db="EMBL/GenBank/DDBJ databases">
        <authorList>
            <person name="Gilroy R."/>
        </authorList>
    </citation>
    <scope>NUCLEOTIDE SEQUENCE</scope>
    <source>
        <strain evidence="5">MalCec1-1739</strain>
    </source>
</reference>
<evidence type="ECO:0000259" key="4">
    <source>
        <dbReference type="Pfam" id="PF00294"/>
    </source>
</evidence>
<keyword evidence="3 5" id="KW-0418">Kinase</keyword>
<feature type="non-terminal residue" evidence="5">
    <location>
        <position position="244"/>
    </location>
</feature>
<dbReference type="EMBL" id="DWUP01000049">
    <property type="protein sequence ID" value="HJD52576.1"/>
    <property type="molecule type" value="Genomic_DNA"/>
</dbReference>
<dbReference type="InterPro" id="IPR029056">
    <property type="entry name" value="Ribokinase-like"/>
</dbReference>
<dbReference type="Proteomes" id="UP000787625">
    <property type="component" value="Unassembled WGS sequence"/>
</dbReference>
<keyword evidence="2" id="KW-0808">Transferase</keyword>
<reference evidence="5" key="1">
    <citation type="journal article" date="2021" name="PeerJ">
        <title>Extensive microbial diversity within the chicken gut microbiome revealed by metagenomics and culture.</title>
        <authorList>
            <person name="Gilroy R."/>
            <person name="Ravi A."/>
            <person name="Getino M."/>
            <person name="Pursley I."/>
            <person name="Horton D.L."/>
            <person name="Alikhan N.F."/>
            <person name="Baker D."/>
            <person name="Gharbi K."/>
            <person name="Hall N."/>
            <person name="Watson M."/>
            <person name="Adriaenssens E.M."/>
            <person name="Foster-Nyarko E."/>
            <person name="Jarju S."/>
            <person name="Secka A."/>
            <person name="Antonio M."/>
            <person name="Oren A."/>
            <person name="Chaudhuri R.R."/>
            <person name="La Ragione R."/>
            <person name="Hildebrand F."/>
            <person name="Pallen M.J."/>
        </authorList>
    </citation>
    <scope>NUCLEOTIDE SEQUENCE</scope>
    <source>
        <strain evidence="5">MalCec1-1739</strain>
    </source>
</reference>
<comment type="caution">
    <text evidence="5">The sequence shown here is derived from an EMBL/GenBank/DDBJ whole genome shotgun (WGS) entry which is preliminary data.</text>
</comment>
<proteinExistence type="inferred from homology"/>
<evidence type="ECO:0000313" key="6">
    <source>
        <dbReference type="Proteomes" id="UP000787625"/>
    </source>
</evidence>
<dbReference type="Gene3D" id="3.40.1190.20">
    <property type="match status" value="1"/>
</dbReference>
<sequence length="244" mass="26294">MRDSVIGLGEVLWDMLPEGKRLGGAPANFAYHTSQLGLGGTVVSAVGDDELGNEIKQELDKRHLAHHLETVGYPTGTVGVTVDASGIPVYDITTGVAWDNIHYTDTLAALAHDARAVCFGSLAQRSECSRTTIGRFIDAMPADEGTLRIFDINLRQDFYDEGVIAASIRRCNILKLNEDEVTTVKAMFPAIACTDDLQFCQRLLGHCGLKTLILTRGGRDSAVITHDTASVLPTPRVKLADTVG</sequence>
<evidence type="ECO:0000313" key="5">
    <source>
        <dbReference type="EMBL" id="HJD52576.1"/>
    </source>
</evidence>
<dbReference type="PROSITE" id="PS00583">
    <property type="entry name" value="PFKB_KINASES_1"/>
    <property type="match status" value="1"/>
</dbReference>
<gene>
    <name evidence="5" type="ORF">IAA93_02450</name>
</gene>
<accession>A0A9D2UHP5</accession>
<dbReference type="PANTHER" id="PTHR43085:SF57">
    <property type="entry name" value="CARBOHYDRATE KINASE PFKB DOMAIN-CONTAINING PROTEIN"/>
    <property type="match status" value="1"/>
</dbReference>
<feature type="domain" description="Carbohydrate kinase PfkB" evidence="4">
    <location>
        <begin position="20"/>
        <end position="244"/>
    </location>
</feature>
<dbReference type="PANTHER" id="PTHR43085">
    <property type="entry name" value="HEXOKINASE FAMILY MEMBER"/>
    <property type="match status" value="1"/>
</dbReference>
<evidence type="ECO:0000256" key="2">
    <source>
        <dbReference type="ARBA" id="ARBA00022679"/>
    </source>
</evidence>